<dbReference type="AlphaFoldDB" id="A0A212JPU9"/>
<reference evidence="1" key="1">
    <citation type="submission" date="2016-04" db="EMBL/GenBank/DDBJ databases">
        <authorList>
            <person name="Evans L.H."/>
            <person name="Alamgir A."/>
            <person name="Owens N."/>
            <person name="Weber N.D."/>
            <person name="Virtaneva K."/>
            <person name="Barbian K."/>
            <person name="Babar A."/>
            <person name="Rosenke K."/>
        </authorList>
    </citation>
    <scope>NUCLEOTIDE SEQUENCE</scope>
    <source>
        <strain evidence="1">86-2</strain>
    </source>
</reference>
<organism evidence="1">
    <name type="scientific">uncultured Dysgonomonas sp</name>
    <dbReference type="NCBI Taxonomy" id="206096"/>
    <lineage>
        <taxon>Bacteria</taxon>
        <taxon>Pseudomonadati</taxon>
        <taxon>Bacteroidota</taxon>
        <taxon>Bacteroidia</taxon>
        <taxon>Bacteroidales</taxon>
        <taxon>Dysgonomonadaceae</taxon>
        <taxon>Dysgonomonas</taxon>
        <taxon>environmental samples</taxon>
    </lineage>
</organism>
<proteinExistence type="predicted"/>
<gene>
    <name evidence="1" type="ORF">KL86DYS2_12034</name>
</gene>
<sequence>MILKITYSGCKAKKKVPYKVVLGHKKSRKDYSLLLFSFF</sequence>
<protein>
    <submittedName>
        <fullName evidence="1">Uncharacterized protein</fullName>
    </submittedName>
</protein>
<accession>A0A212JPU9</accession>
<dbReference type="EMBL" id="FLUL01000001">
    <property type="protein sequence ID" value="SBW01431.1"/>
    <property type="molecule type" value="Genomic_DNA"/>
</dbReference>
<name>A0A212JPU9_9BACT</name>
<evidence type="ECO:0000313" key="1">
    <source>
        <dbReference type="EMBL" id="SBW01431.1"/>
    </source>
</evidence>